<sequence length="184" mass="20204">MTQFIGSIDQGTTSSRFIIFDRQGDIVASDQREHEQIYPKAGWVEHNPTEIWRNTQHVIAAALKKANLKAADIASVGITNQRETTLLWDRKTGVPLHNAVVWMDTRTDELVARYTKDGGADRLREKPACPSRPISPASSCAGYSITFPVPVKRPKLATRFSAPSTHGWSGTSPAAPMAAFTSPM</sequence>
<comment type="similarity">
    <text evidence="1">Belongs to the FGGY kinase family.</text>
</comment>
<dbReference type="PANTHER" id="PTHR10196:SF69">
    <property type="entry name" value="GLYCEROL KINASE"/>
    <property type="match status" value="1"/>
</dbReference>
<evidence type="ECO:0000256" key="1">
    <source>
        <dbReference type="ARBA" id="ARBA00009156"/>
    </source>
</evidence>
<dbReference type="GO" id="GO:0005829">
    <property type="term" value="C:cytosol"/>
    <property type="evidence" value="ECO:0007669"/>
    <property type="project" value="TreeGrafter"/>
</dbReference>
<dbReference type="GO" id="GO:0019563">
    <property type="term" value="P:glycerol catabolic process"/>
    <property type="evidence" value="ECO:0007669"/>
    <property type="project" value="TreeGrafter"/>
</dbReference>
<evidence type="ECO:0000313" key="5">
    <source>
        <dbReference type="EMBL" id="ERM00250.1"/>
    </source>
</evidence>
<reference evidence="5 6" key="1">
    <citation type="journal article" date="2014" name="FEMS Microbiol. Lett.">
        <title>Genome sequencing analysis reveals virulence-related gene content of Ochrobactrum intermedium strain 229E, a urease-positive strain isolated from the human gastric niche.</title>
        <authorList>
            <person name="Kulkarni G.J."/>
            <person name="Shetty S."/>
            <person name="Dharne M.S."/>
            <person name="Shouche Y.S."/>
        </authorList>
    </citation>
    <scope>NUCLEOTIDE SEQUENCE [LARGE SCALE GENOMIC DNA]</scope>
    <source>
        <strain evidence="5 6">229E</strain>
    </source>
</reference>
<keyword evidence="3" id="KW-0418">Kinase</keyword>
<evidence type="ECO:0000259" key="4">
    <source>
        <dbReference type="Pfam" id="PF00370"/>
    </source>
</evidence>
<dbReference type="Proteomes" id="UP000016842">
    <property type="component" value="Unassembled WGS sequence"/>
</dbReference>
<proteinExistence type="inferred from homology"/>
<protein>
    <recommendedName>
        <fullName evidence="4">Carbohydrate kinase FGGY N-terminal domain-containing protein</fullName>
    </recommendedName>
</protein>
<dbReference type="GO" id="GO:0004370">
    <property type="term" value="F:glycerol kinase activity"/>
    <property type="evidence" value="ECO:0007669"/>
    <property type="project" value="TreeGrafter"/>
</dbReference>
<dbReference type="InterPro" id="IPR043129">
    <property type="entry name" value="ATPase_NBD"/>
</dbReference>
<name>U4V2N0_9HYPH</name>
<comment type="caution">
    <text evidence="5">The sequence shown here is derived from an EMBL/GenBank/DDBJ whole genome shotgun (WGS) entry which is preliminary data.</text>
</comment>
<dbReference type="AlphaFoldDB" id="U4V2N0"/>
<evidence type="ECO:0000256" key="3">
    <source>
        <dbReference type="ARBA" id="ARBA00022777"/>
    </source>
</evidence>
<accession>U4V2N0</accession>
<dbReference type="Gene3D" id="3.30.420.40">
    <property type="match status" value="1"/>
</dbReference>
<organism evidence="5 6">
    <name type="scientific">Brucella intermedia 229E</name>
    <dbReference type="NCBI Taxonomy" id="1337887"/>
    <lineage>
        <taxon>Bacteria</taxon>
        <taxon>Pseudomonadati</taxon>
        <taxon>Pseudomonadota</taxon>
        <taxon>Alphaproteobacteria</taxon>
        <taxon>Hyphomicrobiales</taxon>
        <taxon>Brucellaceae</taxon>
        <taxon>Brucella/Ochrobactrum group</taxon>
        <taxon>Brucella</taxon>
    </lineage>
</organism>
<dbReference type="PANTHER" id="PTHR10196">
    <property type="entry name" value="SUGAR KINASE"/>
    <property type="match status" value="1"/>
</dbReference>
<dbReference type="EMBL" id="ASXJ01000333">
    <property type="protein sequence ID" value="ERM00250.1"/>
    <property type="molecule type" value="Genomic_DNA"/>
</dbReference>
<dbReference type="SUPFAM" id="SSF53067">
    <property type="entry name" value="Actin-like ATPase domain"/>
    <property type="match status" value="1"/>
</dbReference>
<dbReference type="InterPro" id="IPR018484">
    <property type="entry name" value="FGGY_N"/>
</dbReference>
<gene>
    <name evidence="5" type="ORF">Q644_06010</name>
</gene>
<dbReference type="Pfam" id="PF00370">
    <property type="entry name" value="FGGY_N"/>
    <property type="match status" value="1"/>
</dbReference>
<dbReference type="PATRIC" id="fig|1337887.3.peg.4591"/>
<evidence type="ECO:0000313" key="6">
    <source>
        <dbReference type="Proteomes" id="UP000016842"/>
    </source>
</evidence>
<feature type="domain" description="Carbohydrate kinase FGGY N-terminal" evidence="4">
    <location>
        <begin position="5"/>
        <end position="138"/>
    </location>
</feature>
<evidence type="ECO:0000256" key="2">
    <source>
        <dbReference type="ARBA" id="ARBA00022679"/>
    </source>
</evidence>
<keyword evidence="2" id="KW-0808">Transferase</keyword>